<evidence type="ECO:0000256" key="7">
    <source>
        <dbReference type="ARBA" id="ARBA00023049"/>
    </source>
</evidence>
<keyword evidence="4 9" id="KW-0378">Hydrolase</keyword>
<feature type="binding site" evidence="9">
    <location>
        <position position="187"/>
    </location>
    <ligand>
        <name>Zn(2+)</name>
        <dbReference type="ChEBI" id="CHEBI:29105"/>
        <note>catalytic</note>
    </ligand>
</feature>
<dbReference type="Gene3D" id="3.30.1380.10">
    <property type="match status" value="1"/>
</dbReference>
<evidence type="ECO:0000313" key="11">
    <source>
        <dbReference type="EMBL" id="PXX51214.1"/>
    </source>
</evidence>
<dbReference type="AlphaFoldDB" id="A0A318JZM4"/>
<organism evidence="11 12">
    <name type="scientific">Aquitalea magnusonii</name>
    <dbReference type="NCBI Taxonomy" id="332411"/>
    <lineage>
        <taxon>Bacteria</taxon>
        <taxon>Pseudomonadati</taxon>
        <taxon>Pseudomonadota</taxon>
        <taxon>Betaproteobacteria</taxon>
        <taxon>Neisseriales</taxon>
        <taxon>Chromobacteriaceae</taxon>
        <taxon>Aquitalea</taxon>
    </lineage>
</organism>
<dbReference type="InterPro" id="IPR000755">
    <property type="entry name" value="A_A_dipeptidase"/>
</dbReference>
<dbReference type="PANTHER" id="PTHR43126">
    <property type="entry name" value="D-ALANYL-D-ALANINE DIPEPTIDASE"/>
    <property type="match status" value="1"/>
</dbReference>
<comment type="caution">
    <text evidence="11">The sequence shown here is derived from an EMBL/GenBank/DDBJ whole genome shotgun (WGS) entry which is preliminary data.</text>
</comment>
<feature type="binding site" evidence="9">
    <location>
        <position position="120"/>
    </location>
    <ligand>
        <name>Zn(2+)</name>
        <dbReference type="ChEBI" id="CHEBI:29105"/>
        <note>catalytic</note>
    </ligand>
</feature>
<gene>
    <name evidence="9" type="primary">ddpX</name>
    <name evidence="11" type="ORF">DFR38_101276</name>
</gene>
<keyword evidence="6 9" id="KW-0224">Dipeptidase</keyword>
<dbReference type="HAMAP" id="MF_01924">
    <property type="entry name" value="A_A_dipeptidase"/>
    <property type="match status" value="1"/>
</dbReference>
<dbReference type="InterPro" id="IPR009045">
    <property type="entry name" value="Zn_M74/Hedgehog-like"/>
</dbReference>
<dbReference type="CDD" id="cd14840">
    <property type="entry name" value="D-Ala-D-Ala_dipeptidase_Aad"/>
    <property type="match status" value="1"/>
</dbReference>
<dbReference type="EC" id="3.4.13.22" evidence="9 10"/>
<evidence type="ECO:0000256" key="10">
    <source>
        <dbReference type="PIRNR" id="PIRNR026671"/>
    </source>
</evidence>
<evidence type="ECO:0000256" key="9">
    <source>
        <dbReference type="HAMAP-Rule" id="MF_01924"/>
    </source>
</evidence>
<keyword evidence="2 9" id="KW-0645">Protease</keyword>
<feature type="binding site" evidence="9">
    <location>
        <position position="113"/>
    </location>
    <ligand>
        <name>Zn(2+)</name>
        <dbReference type="ChEBI" id="CHEBI:29105"/>
        <note>catalytic</note>
    </ligand>
</feature>
<dbReference type="GO" id="GO:0071555">
    <property type="term" value="P:cell wall organization"/>
    <property type="evidence" value="ECO:0007669"/>
    <property type="project" value="UniProtKB-KW"/>
</dbReference>
<dbReference type="RefSeq" id="WP_059285945.1">
    <property type="nucleotide sequence ID" value="NZ_LNQU01000048.1"/>
</dbReference>
<keyword evidence="12" id="KW-1185">Reference proteome</keyword>
<dbReference type="EMBL" id="QJKC01000001">
    <property type="protein sequence ID" value="PXX51214.1"/>
    <property type="molecule type" value="Genomic_DNA"/>
</dbReference>
<evidence type="ECO:0000256" key="8">
    <source>
        <dbReference type="ARBA" id="ARBA00023316"/>
    </source>
</evidence>
<comment type="cofactor">
    <cofactor evidence="9">
        <name>Zn(2+)</name>
        <dbReference type="ChEBI" id="CHEBI:29105"/>
    </cofactor>
    <text evidence="9">Binds 1 zinc ion per subunit.</text>
</comment>
<keyword evidence="7 9" id="KW-0482">Metalloprotease</keyword>
<keyword evidence="5 9" id="KW-0862">Zinc</keyword>
<protein>
    <recommendedName>
        <fullName evidence="9 10">D-alanyl-D-alanine dipeptidase</fullName>
        <shortName evidence="9 10">D-Ala-D-Ala dipeptidase</shortName>
        <ecNumber evidence="9 10">3.4.13.22</ecNumber>
    </recommendedName>
</protein>
<dbReference type="GO" id="GO:0006508">
    <property type="term" value="P:proteolysis"/>
    <property type="evidence" value="ECO:0007669"/>
    <property type="project" value="UniProtKB-KW"/>
</dbReference>
<comment type="function">
    <text evidence="9 10">Catalyzes hydrolysis of the D-alanyl-D-alanine dipeptide.</text>
</comment>
<comment type="similarity">
    <text evidence="9 10">Belongs to the peptidase M15D family.</text>
</comment>
<name>A0A318JZM4_9NEIS</name>
<dbReference type="SUPFAM" id="SSF55166">
    <property type="entry name" value="Hedgehog/DD-peptidase"/>
    <property type="match status" value="1"/>
</dbReference>
<sequence>MPLTTIQLEDVLNHPEYISIHQMPGILLDLRYASADNFIGHKLYGDFDGGLLHRQAASQLARAASILQEERPGWRLRVLDALRPGRVQRLLWERVKGTPQHIYVADPARGSIHSFGMAVDVTLEDEHGQEQDMGTRFDDFSLLAQPAQERQMLQAGLLTQPQLQRRLLLRACMQQAGFHGIASEWWHFEAADSGWIRANMLLVE</sequence>
<dbReference type="PIRSF" id="PIRSF026671">
    <property type="entry name" value="AA_dipeptidase"/>
    <property type="match status" value="1"/>
</dbReference>
<evidence type="ECO:0000256" key="3">
    <source>
        <dbReference type="ARBA" id="ARBA00022723"/>
    </source>
</evidence>
<evidence type="ECO:0000256" key="6">
    <source>
        <dbReference type="ARBA" id="ARBA00022997"/>
    </source>
</evidence>
<evidence type="ECO:0000256" key="1">
    <source>
        <dbReference type="ARBA" id="ARBA00001362"/>
    </source>
</evidence>
<reference evidence="11 12" key="1">
    <citation type="submission" date="2018-05" db="EMBL/GenBank/DDBJ databases">
        <title>Genomic Encyclopedia of Type Strains, Phase IV (KMG-IV): sequencing the most valuable type-strain genomes for metagenomic binning, comparative biology and taxonomic classification.</title>
        <authorList>
            <person name="Goeker M."/>
        </authorList>
    </citation>
    <scope>NUCLEOTIDE SEQUENCE [LARGE SCALE GENOMIC DNA]</scope>
    <source>
        <strain evidence="11 12">DSM 25134</strain>
    </source>
</reference>
<evidence type="ECO:0000256" key="5">
    <source>
        <dbReference type="ARBA" id="ARBA00022833"/>
    </source>
</evidence>
<evidence type="ECO:0000256" key="2">
    <source>
        <dbReference type="ARBA" id="ARBA00022670"/>
    </source>
</evidence>
<evidence type="ECO:0000256" key="4">
    <source>
        <dbReference type="ARBA" id="ARBA00022801"/>
    </source>
</evidence>
<dbReference type="Proteomes" id="UP000248395">
    <property type="component" value="Unassembled WGS sequence"/>
</dbReference>
<keyword evidence="3 9" id="KW-0479">Metal-binding</keyword>
<dbReference type="GO" id="GO:0008237">
    <property type="term" value="F:metallopeptidase activity"/>
    <property type="evidence" value="ECO:0007669"/>
    <property type="project" value="UniProtKB-KW"/>
</dbReference>
<dbReference type="GO" id="GO:0008270">
    <property type="term" value="F:zinc ion binding"/>
    <property type="evidence" value="ECO:0007669"/>
    <property type="project" value="UniProtKB-UniRule"/>
</dbReference>
<dbReference type="GO" id="GO:0160237">
    <property type="term" value="F:D-Ala-D-Ala dipeptidase activity"/>
    <property type="evidence" value="ECO:0007669"/>
    <property type="project" value="UniProtKB-EC"/>
</dbReference>
<comment type="catalytic activity">
    <reaction evidence="1 9 10">
        <text>D-alanyl-D-alanine + H2O = 2 D-alanine</text>
        <dbReference type="Rhea" id="RHEA:20661"/>
        <dbReference type="ChEBI" id="CHEBI:15377"/>
        <dbReference type="ChEBI" id="CHEBI:57416"/>
        <dbReference type="ChEBI" id="CHEBI:57822"/>
        <dbReference type="EC" id="3.4.13.22"/>
    </reaction>
</comment>
<accession>A0A318JZM4</accession>
<dbReference type="Pfam" id="PF01427">
    <property type="entry name" value="Peptidase_M15"/>
    <property type="match status" value="1"/>
</dbReference>
<keyword evidence="8 10" id="KW-0961">Cell wall biogenesis/degradation</keyword>
<feature type="site" description="Transition state stabilizer" evidence="9">
    <location>
        <position position="83"/>
    </location>
</feature>
<evidence type="ECO:0000313" key="12">
    <source>
        <dbReference type="Proteomes" id="UP000248395"/>
    </source>
</evidence>
<feature type="active site" description="Proton donor/acceptor" evidence="9">
    <location>
        <position position="184"/>
    </location>
</feature>
<proteinExistence type="inferred from homology"/>